<sequence>MRSLVFVVTALAVIGLAVWAYRENYRTQHVINETESLQGQIGAARSRLAVLRAEWAYQNRPSRLRDLAEINYDSLQLLPLRPDQFGKVDQVAFPPTKKVDFDGIVDAAGTEDYP</sequence>
<accession>A0A4U7N7B6</accession>
<proteinExistence type="predicted"/>
<keyword evidence="1" id="KW-0132">Cell division</keyword>
<dbReference type="RefSeq" id="WP_138015122.1">
    <property type="nucleotide sequence ID" value="NZ_SULI01000003.1"/>
</dbReference>
<dbReference type="EMBL" id="SULI01000003">
    <property type="protein sequence ID" value="TKZ21799.1"/>
    <property type="molecule type" value="Genomic_DNA"/>
</dbReference>
<dbReference type="OrthoDB" id="7165680at2"/>
<protein>
    <submittedName>
        <fullName evidence="1">Cell division protein FtsL</fullName>
    </submittedName>
</protein>
<evidence type="ECO:0000313" key="1">
    <source>
        <dbReference type="EMBL" id="TKZ21799.1"/>
    </source>
</evidence>
<comment type="caution">
    <text evidence="1">The sequence shown here is derived from an EMBL/GenBank/DDBJ whole genome shotgun (WGS) entry which is preliminary data.</text>
</comment>
<reference evidence="1 2" key="1">
    <citation type="submission" date="2019-04" db="EMBL/GenBank/DDBJ databases">
        <title>Genome sequence of Pelagicola litoralis CL-ES2.</title>
        <authorList>
            <person name="Cao J."/>
        </authorList>
    </citation>
    <scope>NUCLEOTIDE SEQUENCE [LARGE SCALE GENOMIC DNA]</scope>
    <source>
        <strain evidence="1 2">CL-ES2</strain>
    </source>
</reference>
<keyword evidence="2" id="KW-1185">Reference proteome</keyword>
<dbReference type="GO" id="GO:0051301">
    <property type="term" value="P:cell division"/>
    <property type="evidence" value="ECO:0007669"/>
    <property type="project" value="UniProtKB-KW"/>
</dbReference>
<dbReference type="AlphaFoldDB" id="A0A4U7N7B6"/>
<organism evidence="1 2">
    <name type="scientific">Shimia litoralis</name>
    <dbReference type="NCBI Taxonomy" id="420403"/>
    <lineage>
        <taxon>Bacteria</taxon>
        <taxon>Pseudomonadati</taxon>
        <taxon>Pseudomonadota</taxon>
        <taxon>Alphaproteobacteria</taxon>
        <taxon>Rhodobacterales</taxon>
        <taxon>Roseobacteraceae</taxon>
    </lineage>
</organism>
<name>A0A4U7N7B6_9RHOB</name>
<gene>
    <name evidence="1" type="ORF">FAP39_04135</name>
</gene>
<keyword evidence="1" id="KW-0131">Cell cycle</keyword>
<dbReference type="Proteomes" id="UP000306575">
    <property type="component" value="Unassembled WGS sequence"/>
</dbReference>
<evidence type="ECO:0000313" key="2">
    <source>
        <dbReference type="Proteomes" id="UP000306575"/>
    </source>
</evidence>